<dbReference type="RefSeq" id="XP_019713687.1">
    <property type="nucleotide sequence ID" value="XM_019858128.1"/>
</dbReference>
<protein>
    <submittedName>
        <fullName evidence="2">Plac8 onzin related protein 2</fullName>
    </submittedName>
</protein>
<dbReference type="RefSeq" id="XP_019713692.1">
    <property type="nucleotide sequence ID" value="XM_019858133.1"/>
</dbReference>
<dbReference type="PANTHER" id="PTHR15907">
    <property type="entry name" value="DUF614 FAMILY PROTEIN-RELATED"/>
    <property type="match status" value="1"/>
</dbReference>
<evidence type="ECO:0000313" key="2">
    <source>
        <dbReference type="Ensembl" id="ENSHCOP00000015296.1"/>
    </source>
</evidence>
<dbReference type="Proteomes" id="UP000264820">
    <property type="component" value="Unplaced"/>
</dbReference>
<dbReference type="AlphaFoldDB" id="A0A3Q2YBV8"/>
<dbReference type="InterPro" id="IPR006461">
    <property type="entry name" value="PLAC_motif_containing"/>
</dbReference>
<comment type="similarity">
    <text evidence="1">Belongs to the cornifelin family.</text>
</comment>
<dbReference type="NCBIfam" id="TIGR01571">
    <property type="entry name" value="A_thal_Cys_rich"/>
    <property type="match status" value="1"/>
</dbReference>
<dbReference type="RefSeq" id="XP_019713688.1">
    <property type="nucleotide sequence ID" value="XM_019858129.1"/>
</dbReference>
<evidence type="ECO:0000313" key="3">
    <source>
        <dbReference type="Proteomes" id="UP000264820"/>
    </source>
</evidence>
<dbReference type="Pfam" id="PF04749">
    <property type="entry name" value="PLAC8"/>
    <property type="match status" value="1"/>
</dbReference>
<dbReference type="RefSeq" id="XP_019713689.1">
    <property type="nucleotide sequence ID" value="XM_019858130.1"/>
</dbReference>
<reference evidence="2" key="1">
    <citation type="submission" date="2025-08" db="UniProtKB">
        <authorList>
            <consortium name="Ensembl"/>
        </authorList>
    </citation>
    <scope>IDENTIFICATION</scope>
</reference>
<name>A0A3Q2YBV8_HIPCM</name>
<dbReference type="STRING" id="109280.ENSHCOP00000015296"/>
<keyword evidence="3" id="KW-1185">Reference proteome</keyword>
<organism evidence="2 3">
    <name type="scientific">Hippocampus comes</name>
    <name type="common">Tiger tail seahorse</name>
    <dbReference type="NCBI Taxonomy" id="109280"/>
    <lineage>
        <taxon>Eukaryota</taxon>
        <taxon>Metazoa</taxon>
        <taxon>Chordata</taxon>
        <taxon>Craniata</taxon>
        <taxon>Vertebrata</taxon>
        <taxon>Euteleostomi</taxon>
        <taxon>Actinopterygii</taxon>
        <taxon>Neopterygii</taxon>
        <taxon>Teleostei</taxon>
        <taxon>Neoteleostei</taxon>
        <taxon>Acanthomorphata</taxon>
        <taxon>Syngnathiaria</taxon>
        <taxon>Syngnathiformes</taxon>
        <taxon>Syngnathoidei</taxon>
        <taxon>Syngnathidae</taxon>
        <taxon>Hippocampus</taxon>
    </lineage>
</organism>
<accession>A0A3Q2YBV8</accession>
<dbReference type="Ensembl" id="ENSHCOT00000023167.1">
    <property type="protein sequence ID" value="ENSHCOP00000015296.1"/>
    <property type="gene ID" value="ENSHCOG00000018874.1"/>
</dbReference>
<dbReference type="OMA" id="CYPCFAC"/>
<sequence>MTSKMVLKQPQPVMVHQDSNEWGSGICDCCDDVPMCCCAFWCLPCFACMTAKKYGECLCLPLVDVLLSPFVPPVTMSTRVSMRQLYGIRGSMFNDCVCATFCAACVWCQMAREMKARAIEIVLVNKHTKTLA</sequence>
<dbReference type="GeneTree" id="ENSGT00940000163701"/>
<reference evidence="2" key="2">
    <citation type="submission" date="2025-09" db="UniProtKB">
        <authorList>
            <consortium name="Ensembl"/>
        </authorList>
    </citation>
    <scope>IDENTIFICATION</scope>
</reference>
<dbReference type="RefSeq" id="XP_019713690.1">
    <property type="nucleotide sequence ID" value="XM_019858131.1"/>
</dbReference>
<dbReference type="OrthoDB" id="1045822at2759"/>
<proteinExistence type="inferred from homology"/>
<evidence type="ECO:0000256" key="1">
    <source>
        <dbReference type="ARBA" id="ARBA00009024"/>
    </source>
</evidence>
<dbReference type="GeneID" id="109508244"/>